<dbReference type="CDD" id="cd17369">
    <property type="entry name" value="MFS_ShiA_like"/>
    <property type="match status" value="1"/>
</dbReference>
<protein>
    <submittedName>
        <fullName evidence="10">Metabolite-proton symporter</fullName>
    </submittedName>
</protein>
<evidence type="ECO:0000256" key="8">
    <source>
        <dbReference type="SAM" id="Phobius"/>
    </source>
</evidence>
<keyword evidence="4 8" id="KW-0812">Transmembrane</keyword>
<feature type="transmembrane region" description="Helical" evidence="8">
    <location>
        <begin position="408"/>
        <end position="428"/>
    </location>
</feature>
<accession>A0ABR6DE50</accession>
<dbReference type="InterPro" id="IPR036259">
    <property type="entry name" value="MFS_trans_sf"/>
</dbReference>
<organism evidence="10 11">
    <name type="scientific">Methylobacterium fujisawaense</name>
    <dbReference type="NCBI Taxonomy" id="107400"/>
    <lineage>
        <taxon>Bacteria</taxon>
        <taxon>Pseudomonadati</taxon>
        <taxon>Pseudomonadota</taxon>
        <taxon>Alphaproteobacteria</taxon>
        <taxon>Hyphomicrobiales</taxon>
        <taxon>Methylobacteriaceae</taxon>
        <taxon>Methylobacterium</taxon>
    </lineage>
</organism>
<feature type="transmembrane region" description="Helical" evidence="8">
    <location>
        <begin position="250"/>
        <end position="273"/>
    </location>
</feature>
<evidence type="ECO:0000313" key="10">
    <source>
        <dbReference type="EMBL" id="MBA9064380.1"/>
    </source>
</evidence>
<keyword evidence="5 8" id="KW-1133">Transmembrane helix</keyword>
<evidence type="ECO:0000256" key="4">
    <source>
        <dbReference type="ARBA" id="ARBA00022692"/>
    </source>
</evidence>
<evidence type="ECO:0000256" key="7">
    <source>
        <dbReference type="SAM" id="MobiDB-lite"/>
    </source>
</evidence>
<keyword evidence="2" id="KW-0813">Transport</keyword>
<keyword evidence="6 8" id="KW-0472">Membrane</keyword>
<evidence type="ECO:0000256" key="3">
    <source>
        <dbReference type="ARBA" id="ARBA00022475"/>
    </source>
</evidence>
<reference evidence="10 11" key="1">
    <citation type="submission" date="2020-08" db="EMBL/GenBank/DDBJ databases">
        <title>Genomic Encyclopedia of Type Strains, Phase IV (KMG-IV): sequencing the most valuable type-strain genomes for metagenomic binning, comparative biology and taxonomic classification.</title>
        <authorList>
            <person name="Goeker M."/>
        </authorList>
    </citation>
    <scope>NUCLEOTIDE SEQUENCE [LARGE SCALE GENOMIC DNA]</scope>
    <source>
        <strain evidence="10 11">DSM 5686</strain>
    </source>
</reference>
<proteinExistence type="predicted"/>
<dbReference type="RefSeq" id="WP_081948734.1">
    <property type="nucleotide sequence ID" value="NZ_CP183980.1"/>
</dbReference>
<sequence length="462" mass="49727">MASAEDSRPGLDPGQAKHARRAVIAATIGTMIEWYDFYLYGLVAALVFGKLYFPSHDPFAATLLSFSTFFLGFVARPFGAAIFGHFGDRIGRKATLVVTLMLMGVSTVLIGLIPTYDSIGIWGAVALTTLRILQGVGVGGEWGGAIAVATEWGQFNKRRGLAGSWPQFGSPLGMLLAVLVLTVVTHAGSPEWFETIGWRIPFLLSAVLIAVGLYIRLGVLETPVFEEMKAKKQVAKAPVLDAVRLYWKDILLTCLIRTGQQAPFVLFTTYLLSYGTGVLKLERSFLFNCVLAAAATSLITTPLFGYLSDRIGRKRMYLIGAFTMLVFAFPYYWLINSAIPAVIALTVVASLVVHDMQYGPQAAFIAESFPPNVRYSGASIGYQLASLTSGGPAPIIATWLMHTYGTSTAISCYLAIIAAISLISAALLKDRSQEDYISVAPRAPDPDAGQPLVASSAKPTLS</sequence>
<feature type="transmembrane region" description="Helical" evidence="8">
    <location>
        <begin position="168"/>
        <end position="188"/>
    </location>
</feature>
<dbReference type="PROSITE" id="PS50850">
    <property type="entry name" value="MFS"/>
    <property type="match status" value="1"/>
</dbReference>
<evidence type="ECO:0000313" key="11">
    <source>
        <dbReference type="Proteomes" id="UP000565455"/>
    </source>
</evidence>
<feature type="region of interest" description="Disordered" evidence="7">
    <location>
        <begin position="439"/>
        <end position="462"/>
    </location>
</feature>
<feature type="transmembrane region" description="Helical" evidence="8">
    <location>
        <begin position="285"/>
        <end position="304"/>
    </location>
</feature>
<feature type="transmembrane region" description="Helical" evidence="8">
    <location>
        <begin position="59"/>
        <end position="83"/>
    </location>
</feature>
<evidence type="ECO:0000256" key="1">
    <source>
        <dbReference type="ARBA" id="ARBA00004651"/>
    </source>
</evidence>
<evidence type="ECO:0000256" key="6">
    <source>
        <dbReference type="ARBA" id="ARBA00023136"/>
    </source>
</evidence>
<comment type="caution">
    <text evidence="10">The sequence shown here is derived from an EMBL/GenBank/DDBJ whole genome shotgun (WGS) entry which is preliminary data.</text>
</comment>
<name>A0ABR6DE50_9HYPH</name>
<feature type="transmembrane region" description="Helical" evidence="8">
    <location>
        <begin position="119"/>
        <end position="148"/>
    </location>
</feature>
<dbReference type="GeneID" id="96605428"/>
<dbReference type="PANTHER" id="PTHR43045:SF1">
    <property type="entry name" value="SHIKIMATE TRANSPORTER"/>
    <property type="match status" value="1"/>
</dbReference>
<feature type="transmembrane region" description="Helical" evidence="8">
    <location>
        <begin position="95"/>
        <end position="113"/>
    </location>
</feature>
<comment type="subcellular location">
    <subcellularLocation>
        <location evidence="1">Cell membrane</location>
        <topology evidence="1">Multi-pass membrane protein</topology>
    </subcellularLocation>
</comment>
<dbReference type="Proteomes" id="UP000565455">
    <property type="component" value="Unassembled WGS sequence"/>
</dbReference>
<evidence type="ECO:0000256" key="5">
    <source>
        <dbReference type="ARBA" id="ARBA00022989"/>
    </source>
</evidence>
<dbReference type="Gene3D" id="1.20.1250.20">
    <property type="entry name" value="MFS general substrate transporter like domains"/>
    <property type="match status" value="2"/>
</dbReference>
<dbReference type="EMBL" id="JACJIM010000005">
    <property type="protein sequence ID" value="MBA9064380.1"/>
    <property type="molecule type" value="Genomic_DNA"/>
</dbReference>
<dbReference type="InterPro" id="IPR011701">
    <property type="entry name" value="MFS"/>
</dbReference>
<feature type="domain" description="Major facilitator superfamily (MFS) profile" evidence="9">
    <location>
        <begin position="22"/>
        <end position="433"/>
    </location>
</feature>
<keyword evidence="3" id="KW-1003">Cell membrane</keyword>
<evidence type="ECO:0000259" key="9">
    <source>
        <dbReference type="PROSITE" id="PS50850"/>
    </source>
</evidence>
<dbReference type="Pfam" id="PF07690">
    <property type="entry name" value="MFS_1"/>
    <property type="match status" value="1"/>
</dbReference>
<keyword evidence="11" id="KW-1185">Reference proteome</keyword>
<dbReference type="InterPro" id="IPR020846">
    <property type="entry name" value="MFS_dom"/>
</dbReference>
<evidence type="ECO:0000256" key="2">
    <source>
        <dbReference type="ARBA" id="ARBA00022448"/>
    </source>
</evidence>
<gene>
    <name evidence="10" type="ORF">GGQ91_003781</name>
</gene>
<feature type="transmembrane region" description="Helical" evidence="8">
    <location>
        <begin position="200"/>
        <end position="219"/>
    </location>
</feature>
<dbReference type="PANTHER" id="PTHR43045">
    <property type="entry name" value="SHIKIMATE TRANSPORTER"/>
    <property type="match status" value="1"/>
</dbReference>
<dbReference type="SUPFAM" id="SSF103473">
    <property type="entry name" value="MFS general substrate transporter"/>
    <property type="match status" value="1"/>
</dbReference>